<accession>A0A8H3GVI1</accession>
<dbReference type="Proteomes" id="UP000663850">
    <property type="component" value="Unassembled WGS sequence"/>
</dbReference>
<gene>
    <name evidence="1" type="ORF">RDB_LOCUS68089</name>
</gene>
<comment type="caution">
    <text evidence="1">The sequence shown here is derived from an EMBL/GenBank/DDBJ whole genome shotgun (WGS) entry which is preliminary data.</text>
</comment>
<dbReference type="EMBL" id="CAJMWZ010003456">
    <property type="protein sequence ID" value="CAE6475156.1"/>
    <property type="molecule type" value="Genomic_DNA"/>
</dbReference>
<evidence type="ECO:0000313" key="1">
    <source>
        <dbReference type="EMBL" id="CAE6475156.1"/>
    </source>
</evidence>
<evidence type="ECO:0000313" key="2">
    <source>
        <dbReference type="Proteomes" id="UP000663850"/>
    </source>
</evidence>
<protein>
    <submittedName>
        <fullName evidence="1">Uncharacterized protein</fullName>
    </submittedName>
</protein>
<organism evidence="1 2">
    <name type="scientific">Rhizoctonia solani</name>
    <dbReference type="NCBI Taxonomy" id="456999"/>
    <lineage>
        <taxon>Eukaryota</taxon>
        <taxon>Fungi</taxon>
        <taxon>Dikarya</taxon>
        <taxon>Basidiomycota</taxon>
        <taxon>Agaricomycotina</taxon>
        <taxon>Agaricomycetes</taxon>
        <taxon>Cantharellales</taxon>
        <taxon>Ceratobasidiaceae</taxon>
        <taxon>Rhizoctonia</taxon>
    </lineage>
</organism>
<dbReference type="AlphaFoldDB" id="A0A8H3GVI1"/>
<sequence>MKSYSAPSLMSLSQEVMFILHLLIRIPRPISTRGSWKHKQTLMFTYGPKNFRELARRMPSYRGEFAPMHPKFPETSAAA</sequence>
<reference evidence="1" key="1">
    <citation type="submission" date="2021-01" db="EMBL/GenBank/DDBJ databases">
        <authorList>
            <person name="Kaushik A."/>
        </authorList>
    </citation>
    <scope>NUCLEOTIDE SEQUENCE</scope>
    <source>
        <strain evidence="1">Type strain: AG8-Rh-89/</strain>
    </source>
</reference>
<proteinExistence type="predicted"/>
<feature type="non-terminal residue" evidence="1">
    <location>
        <position position="1"/>
    </location>
</feature>
<name>A0A8H3GVI1_9AGAM</name>